<dbReference type="AlphaFoldDB" id="A0A517LC38"/>
<evidence type="ECO:0000256" key="3">
    <source>
        <dbReference type="PIRNR" id="PIRNR028983"/>
    </source>
</evidence>
<evidence type="ECO:0000313" key="5">
    <source>
        <dbReference type="EMBL" id="QDS73201.1"/>
    </source>
</evidence>
<protein>
    <recommendedName>
        <fullName evidence="3">Protein BCP1</fullName>
    </recommendedName>
</protein>
<name>A0A517LC38_9PEZI</name>
<keyword evidence="3" id="KW-0539">Nucleus</keyword>
<keyword evidence="3" id="KW-0653">Protein transport</keyword>
<organism evidence="5 6">
    <name type="scientific">Venturia effusa</name>
    <dbReference type="NCBI Taxonomy" id="50376"/>
    <lineage>
        <taxon>Eukaryota</taxon>
        <taxon>Fungi</taxon>
        <taxon>Dikarya</taxon>
        <taxon>Ascomycota</taxon>
        <taxon>Pezizomycotina</taxon>
        <taxon>Dothideomycetes</taxon>
        <taxon>Pleosporomycetidae</taxon>
        <taxon>Venturiales</taxon>
        <taxon>Venturiaceae</taxon>
        <taxon>Venturia</taxon>
    </lineage>
</organism>
<reference evidence="5 6" key="1">
    <citation type="submission" date="2019-07" db="EMBL/GenBank/DDBJ databases">
        <title>Finished genome of Venturia effusa.</title>
        <authorList>
            <person name="Young C.A."/>
            <person name="Cox M.P."/>
            <person name="Ganley A.R.D."/>
            <person name="David W.J."/>
        </authorList>
    </citation>
    <scope>NUCLEOTIDE SEQUENCE [LARGE SCALE GENOMIC DNA]</scope>
    <source>
        <strain evidence="6">albino</strain>
    </source>
</reference>
<dbReference type="PIRSF" id="PIRSF028983">
    <property type="entry name" value="BCP1"/>
    <property type="match status" value="1"/>
</dbReference>
<dbReference type="OrthoDB" id="27543at2759"/>
<evidence type="ECO:0000256" key="1">
    <source>
        <dbReference type="ARBA" id="ARBA00002688"/>
    </source>
</evidence>
<dbReference type="PANTHER" id="PTHR13261:SF0">
    <property type="entry name" value="BRCA2 AND CDKN1A-INTERACTING PROTEIN"/>
    <property type="match status" value="1"/>
</dbReference>
<feature type="region of interest" description="Disordered" evidence="4">
    <location>
        <begin position="1"/>
        <end position="25"/>
    </location>
</feature>
<dbReference type="Proteomes" id="UP000316270">
    <property type="component" value="Chromosome 9"/>
</dbReference>
<dbReference type="STRING" id="50376.A0A517LC38"/>
<keyword evidence="6" id="KW-1185">Reference proteome</keyword>
<dbReference type="Pfam" id="PF13862">
    <property type="entry name" value="BCCIP"/>
    <property type="match status" value="1"/>
</dbReference>
<comment type="subcellular location">
    <subcellularLocation>
        <location evidence="3">Nucleus</location>
    </subcellularLocation>
</comment>
<dbReference type="GO" id="GO:0005634">
    <property type="term" value="C:nucleus"/>
    <property type="evidence" value="ECO:0007669"/>
    <property type="project" value="UniProtKB-SubCell"/>
</dbReference>
<accession>A0A517LC38</accession>
<dbReference type="InterPro" id="IPR025602">
    <property type="entry name" value="BCP1_family"/>
</dbReference>
<feature type="region of interest" description="Disordered" evidence="4">
    <location>
        <begin position="200"/>
        <end position="221"/>
    </location>
</feature>
<comment type="function">
    <text evidence="1 3">Involved in nuclear export, actin cytoskeleton organization and vesicular transport.</text>
</comment>
<dbReference type="PANTHER" id="PTHR13261">
    <property type="entry name" value="BRCA2 AND CDKN1A INTERACTING PROTEIN"/>
    <property type="match status" value="1"/>
</dbReference>
<sequence length="290" mass="32057">MSKRKNSENHAGADNRMDEDGSGSDEDVDMISADFDFFDPAEIDFHGLKSLIRQLLDVDAELINTSELVDLIVSQPLVGSTVKVDGKESDPFAFMTVLNLHAHKDKSVIQTLTTYLRQKLSTIPSLSGPSNLLAPTNTDAQVGLILTERIINMPSEISPPMYSMLLEEIAWAVQENEPYQFTHYLILSKTYQEITSLLAEPDSRPSKKSRKDKSTGGEIFYSHPEDEVLQKHALGYGSFDYSKLPDAGASDAKRAFQEAGIKPQGYLMLIEAAKIEGAVKAITEYLKPPS</sequence>
<dbReference type="GO" id="GO:0015031">
    <property type="term" value="P:protein transport"/>
    <property type="evidence" value="ECO:0007669"/>
    <property type="project" value="UniProtKB-KW"/>
</dbReference>
<gene>
    <name evidence="5" type="ORF">FKW77_002928</name>
</gene>
<evidence type="ECO:0000256" key="4">
    <source>
        <dbReference type="SAM" id="MobiDB-lite"/>
    </source>
</evidence>
<evidence type="ECO:0000313" key="6">
    <source>
        <dbReference type="Proteomes" id="UP000316270"/>
    </source>
</evidence>
<proteinExistence type="inferred from homology"/>
<evidence type="ECO:0000256" key="2">
    <source>
        <dbReference type="ARBA" id="ARBA00006781"/>
    </source>
</evidence>
<comment type="similarity">
    <text evidence="2 3">Belongs to the BCP1 family.</text>
</comment>
<dbReference type="EMBL" id="CP042193">
    <property type="protein sequence ID" value="QDS73201.1"/>
    <property type="molecule type" value="Genomic_DNA"/>
</dbReference>
<feature type="compositionally biased region" description="Basic and acidic residues" evidence="4">
    <location>
        <begin position="1"/>
        <end position="19"/>
    </location>
</feature>
<keyword evidence="3" id="KW-0813">Transport</keyword>